<evidence type="ECO:0000313" key="2">
    <source>
        <dbReference type="Proteomes" id="UP000789366"/>
    </source>
</evidence>
<name>A0ACA9Q3T3_9GLOM</name>
<gene>
    <name evidence="1" type="ORF">SPELUC_LOCUS13420</name>
</gene>
<evidence type="ECO:0000313" key="1">
    <source>
        <dbReference type="EMBL" id="CAG8735449.1"/>
    </source>
</evidence>
<accession>A0ACA9Q3T3</accession>
<protein>
    <submittedName>
        <fullName evidence="1">10325_t:CDS:1</fullName>
    </submittedName>
</protein>
<dbReference type="EMBL" id="CAJVPW010035313">
    <property type="protein sequence ID" value="CAG8735449.1"/>
    <property type="molecule type" value="Genomic_DNA"/>
</dbReference>
<reference evidence="1" key="1">
    <citation type="submission" date="2021-06" db="EMBL/GenBank/DDBJ databases">
        <authorList>
            <person name="Kallberg Y."/>
            <person name="Tangrot J."/>
            <person name="Rosling A."/>
        </authorList>
    </citation>
    <scope>NUCLEOTIDE SEQUENCE</scope>
    <source>
        <strain evidence="1">28 12/20/2015</strain>
    </source>
</reference>
<organism evidence="1 2">
    <name type="scientific">Cetraspora pellucida</name>
    <dbReference type="NCBI Taxonomy" id="1433469"/>
    <lineage>
        <taxon>Eukaryota</taxon>
        <taxon>Fungi</taxon>
        <taxon>Fungi incertae sedis</taxon>
        <taxon>Mucoromycota</taxon>
        <taxon>Glomeromycotina</taxon>
        <taxon>Glomeromycetes</taxon>
        <taxon>Diversisporales</taxon>
        <taxon>Gigasporaceae</taxon>
        <taxon>Cetraspora</taxon>
    </lineage>
</organism>
<feature type="non-terminal residue" evidence="1">
    <location>
        <position position="1"/>
    </location>
</feature>
<comment type="caution">
    <text evidence="1">The sequence shown here is derived from an EMBL/GenBank/DDBJ whole genome shotgun (WGS) entry which is preliminary data.</text>
</comment>
<keyword evidence="2" id="KW-1185">Reference proteome</keyword>
<proteinExistence type="predicted"/>
<sequence length="44" mass="5147">DHEVTKDNPHPKEPLQSTHSIQSHNEKRQQELNNMLVDWLVADS</sequence>
<dbReference type="Proteomes" id="UP000789366">
    <property type="component" value="Unassembled WGS sequence"/>
</dbReference>